<evidence type="ECO:0000256" key="2">
    <source>
        <dbReference type="SAM" id="Phobius"/>
    </source>
</evidence>
<feature type="coiled-coil region" evidence="1">
    <location>
        <begin position="272"/>
        <end position="324"/>
    </location>
</feature>
<evidence type="ECO:0000313" key="4">
    <source>
        <dbReference type="Proteomes" id="UP000192758"/>
    </source>
</evidence>
<dbReference type="Proteomes" id="UP000192758">
    <property type="component" value="Unassembled WGS sequence"/>
</dbReference>
<keyword evidence="2" id="KW-0472">Membrane</keyword>
<feature type="transmembrane region" description="Helical" evidence="2">
    <location>
        <begin position="212"/>
        <end position="234"/>
    </location>
</feature>
<keyword evidence="1" id="KW-0175">Coiled coil</keyword>
<comment type="caution">
    <text evidence="3">The sequence shown here is derived from an EMBL/GenBank/DDBJ whole genome shotgun (WGS) entry which is preliminary data.</text>
</comment>
<name>A0A1W0E3H6_9MICR</name>
<proteinExistence type="predicted"/>
<keyword evidence="4" id="KW-1185">Reference proteome</keyword>
<dbReference type="VEuPathDB" id="MicrosporidiaDB:EHP00_1230"/>
<reference evidence="3 4" key="1">
    <citation type="journal article" date="2017" name="Environ. Microbiol.">
        <title>Decay of the glycolytic pathway and adaptation to intranuclear parasitism within Enterocytozoonidae microsporidia.</title>
        <authorList>
            <person name="Wiredu Boakye D."/>
            <person name="Jaroenlak P."/>
            <person name="Prachumwat A."/>
            <person name="Williams T.A."/>
            <person name="Bateman K.S."/>
            <person name="Itsathitphaisarn O."/>
            <person name="Sritunyalucksana K."/>
            <person name="Paszkiewicz K.H."/>
            <person name="Moore K.A."/>
            <person name="Stentiford G.D."/>
            <person name="Williams B.A."/>
        </authorList>
    </citation>
    <scope>NUCLEOTIDE SEQUENCE [LARGE SCALE GENOMIC DNA]</scope>
    <source>
        <strain evidence="3 4">TH1</strain>
    </source>
</reference>
<dbReference type="EMBL" id="MNPJ01000025">
    <property type="protein sequence ID" value="OQS53786.1"/>
    <property type="molecule type" value="Genomic_DNA"/>
</dbReference>
<gene>
    <name evidence="3" type="ORF">EHP00_1230</name>
</gene>
<accession>A0A1W0E3H6</accession>
<evidence type="ECO:0000313" key="3">
    <source>
        <dbReference type="EMBL" id="OQS53786.1"/>
    </source>
</evidence>
<evidence type="ECO:0000256" key="1">
    <source>
        <dbReference type="SAM" id="Coils"/>
    </source>
</evidence>
<organism evidence="3 4">
    <name type="scientific">Ecytonucleospora hepatopenaei</name>
    <dbReference type="NCBI Taxonomy" id="646526"/>
    <lineage>
        <taxon>Eukaryota</taxon>
        <taxon>Fungi</taxon>
        <taxon>Fungi incertae sedis</taxon>
        <taxon>Microsporidia</taxon>
        <taxon>Enterocytozoonidae</taxon>
        <taxon>Ecytonucleospora</taxon>
    </lineage>
</organism>
<keyword evidence="2" id="KW-0812">Transmembrane</keyword>
<keyword evidence="2" id="KW-1133">Transmembrane helix</keyword>
<dbReference type="AlphaFoldDB" id="A0A1W0E3H6"/>
<protein>
    <submittedName>
        <fullName evidence="3">Uncharacterized protein</fullName>
    </submittedName>
</protein>
<sequence>MLFFSNCVFCLNFHETFTDELNKAHKTINFSDNSYVKNIPLDHRFFKISNIKIFAADSMDSEDIKQLNEKNKFIDNIKALIIEAAKKFRSLCNSKMIEDISSDDFRNDLAFIDGFLFSMLKNQFKNNDLEVALINTIKNADNIFECVIPLNNLINEYKHVTADKRNEKEFVFFITYSTGKTKFITSIFRLEFYGVNSFDLETIKIYKSKTTMAVLFSLLAISVTLFLTTFIYYVRLWIKKVNIEFKDDFVDDYFRNEDGSIDYIDDPVTFTEEKLVEKAKKIEEIRIKLQEEAKQRKKAEKKLKEEQQQIEEDLRKELNQQQLN</sequence>